<evidence type="ECO:0000313" key="7">
    <source>
        <dbReference type="EMBL" id="PIZ70973.1"/>
    </source>
</evidence>
<evidence type="ECO:0000256" key="1">
    <source>
        <dbReference type="ARBA" id="ARBA00008560"/>
    </source>
</evidence>
<dbReference type="PANTHER" id="PTHR35534:SF1">
    <property type="entry name" value="LARGE RIBOSOMAL SUBUNIT PROTEIN BL32"/>
    <property type="match status" value="1"/>
</dbReference>
<dbReference type="PANTHER" id="PTHR35534">
    <property type="entry name" value="50S RIBOSOMAL PROTEIN L32"/>
    <property type="match status" value="1"/>
</dbReference>
<dbReference type="GO" id="GO:0015934">
    <property type="term" value="C:large ribosomal subunit"/>
    <property type="evidence" value="ECO:0007669"/>
    <property type="project" value="InterPro"/>
</dbReference>
<evidence type="ECO:0000256" key="2">
    <source>
        <dbReference type="ARBA" id="ARBA00022980"/>
    </source>
</evidence>
<evidence type="ECO:0000256" key="4">
    <source>
        <dbReference type="ARBA" id="ARBA00035178"/>
    </source>
</evidence>
<dbReference type="Pfam" id="PF01783">
    <property type="entry name" value="Ribosomal_L32p"/>
    <property type="match status" value="1"/>
</dbReference>
<evidence type="ECO:0000256" key="3">
    <source>
        <dbReference type="ARBA" id="ARBA00023274"/>
    </source>
</evidence>
<dbReference type="GO" id="GO:0003735">
    <property type="term" value="F:structural constituent of ribosome"/>
    <property type="evidence" value="ECO:0007669"/>
    <property type="project" value="InterPro"/>
</dbReference>
<gene>
    <name evidence="5" type="primary">rpmF</name>
    <name evidence="7" type="ORF">COY09_01740</name>
</gene>
<feature type="compositionally biased region" description="Basic and acidic residues" evidence="6">
    <location>
        <begin position="71"/>
        <end position="83"/>
    </location>
</feature>
<dbReference type="InterPro" id="IPR044957">
    <property type="entry name" value="Ribosomal_bL32_bact"/>
</dbReference>
<dbReference type="NCBIfam" id="TIGR01031">
    <property type="entry name" value="rpmF_bact"/>
    <property type="match status" value="1"/>
</dbReference>
<evidence type="ECO:0000313" key="8">
    <source>
        <dbReference type="Proteomes" id="UP000231071"/>
    </source>
</evidence>
<dbReference type="Proteomes" id="UP000231071">
    <property type="component" value="Unassembled WGS sequence"/>
</dbReference>
<evidence type="ECO:0000256" key="5">
    <source>
        <dbReference type="HAMAP-Rule" id="MF_00340"/>
    </source>
</evidence>
<dbReference type="AlphaFoldDB" id="A0A2M7UIB6"/>
<dbReference type="InterPro" id="IPR011332">
    <property type="entry name" value="Ribosomal_zn-bd"/>
</dbReference>
<reference evidence="8" key="1">
    <citation type="submission" date="2017-09" db="EMBL/GenBank/DDBJ databases">
        <title>Depth-based differentiation of microbial function through sediment-hosted aquifers and enrichment of novel symbionts in the deep terrestrial subsurface.</title>
        <authorList>
            <person name="Probst A.J."/>
            <person name="Ladd B."/>
            <person name="Jarett J.K."/>
            <person name="Geller-Mcgrath D.E."/>
            <person name="Sieber C.M.K."/>
            <person name="Emerson J.B."/>
            <person name="Anantharaman K."/>
            <person name="Thomas B.C."/>
            <person name="Malmstrom R."/>
            <person name="Stieglmeier M."/>
            <person name="Klingl A."/>
            <person name="Woyke T."/>
            <person name="Ryan C.M."/>
            <person name="Banfield J.F."/>
        </authorList>
    </citation>
    <scope>NUCLEOTIDE SEQUENCE [LARGE SCALE GENOMIC DNA]</scope>
</reference>
<comment type="similarity">
    <text evidence="1 5">Belongs to the bacterial ribosomal protein bL32 family.</text>
</comment>
<keyword evidence="3 5" id="KW-0687">Ribonucleoprotein</keyword>
<evidence type="ECO:0000256" key="6">
    <source>
        <dbReference type="SAM" id="MobiDB-lite"/>
    </source>
</evidence>
<keyword evidence="2 5" id="KW-0689">Ribosomal protein</keyword>
<dbReference type="EMBL" id="PFOI01000028">
    <property type="protein sequence ID" value="PIZ70973.1"/>
    <property type="molecule type" value="Genomic_DNA"/>
</dbReference>
<proteinExistence type="inferred from homology"/>
<dbReference type="SUPFAM" id="SSF57829">
    <property type="entry name" value="Zn-binding ribosomal proteins"/>
    <property type="match status" value="1"/>
</dbReference>
<dbReference type="HAMAP" id="MF_00340">
    <property type="entry name" value="Ribosomal_bL32"/>
    <property type="match status" value="1"/>
</dbReference>
<organism evidence="7 8">
    <name type="scientific">Candidatus Portnoybacteria bacterium CG_4_10_14_0_2_um_filter_39_11</name>
    <dbReference type="NCBI Taxonomy" id="1974797"/>
    <lineage>
        <taxon>Bacteria</taxon>
        <taxon>Candidatus Portnoyibacteriota</taxon>
    </lineage>
</organism>
<comment type="caution">
    <text evidence="7">The sequence shown here is derived from an EMBL/GenBank/DDBJ whole genome shotgun (WGS) entry which is preliminary data.</text>
</comment>
<protein>
    <recommendedName>
        <fullName evidence="4 5">Large ribosomal subunit protein bL32</fullName>
    </recommendedName>
</protein>
<name>A0A2M7UIB6_9BACT</name>
<feature type="region of interest" description="Disordered" evidence="6">
    <location>
        <begin position="71"/>
        <end position="97"/>
    </location>
</feature>
<sequence length="97" mass="10980">MVPTQKTSRHRTGGRRSHHALKKIGLSKCSKCSQPTLPHRVCLNCGYYKGKEVVNVLAKLEKKERKIRQKEIAEQEKTQEKQAKSPKGLNAADLSQK</sequence>
<dbReference type="InterPro" id="IPR002677">
    <property type="entry name" value="Ribosomal_bL32"/>
</dbReference>
<accession>A0A2M7UIB6</accession>
<dbReference type="GO" id="GO:0006412">
    <property type="term" value="P:translation"/>
    <property type="evidence" value="ECO:0007669"/>
    <property type="project" value="UniProtKB-UniRule"/>
</dbReference>